<dbReference type="EMBL" id="BAAALN010000005">
    <property type="protein sequence ID" value="GAA1234810.1"/>
    <property type="molecule type" value="Genomic_DNA"/>
</dbReference>
<dbReference type="SUPFAM" id="SSF48008">
    <property type="entry name" value="GntR ligand-binding domain-like"/>
    <property type="match status" value="1"/>
</dbReference>
<comment type="caution">
    <text evidence="5">The sequence shown here is derived from an EMBL/GenBank/DDBJ whole genome shotgun (WGS) entry which is preliminary data.</text>
</comment>
<evidence type="ECO:0000256" key="2">
    <source>
        <dbReference type="ARBA" id="ARBA00023125"/>
    </source>
</evidence>
<evidence type="ECO:0000256" key="3">
    <source>
        <dbReference type="ARBA" id="ARBA00023163"/>
    </source>
</evidence>
<dbReference type="PANTHER" id="PTHR43537:SF5">
    <property type="entry name" value="UXU OPERON TRANSCRIPTIONAL REGULATOR"/>
    <property type="match status" value="1"/>
</dbReference>
<dbReference type="InterPro" id="IPR008920">
    <property type="entry name" value="TF_FadR/GntR_C"/>
</dbReference>
<reference evidence="5 6" key="1">
    <citation type="journal article" date="2019" name="Int. J. Syst. Evol. Microbiol.">
        <title>The Global Catalogue of Microorganisms (GCM) 10K type strain sequencing project: providing services to taxonomists for standard genome sequencing and annotation.</title>
        <authorList>
            <consortium name="The Broad Institute Genomics Platform"/>
            <consortium name="The Broad Institute Genome Sequencing Center for Infectious Disease"/>
            <person name="Wu L."/>
            <person name="Ma J."/>
        </authorList>
    </citation>
    <scope>NUCLEOTIDE SEQUENCE [LARGE SCALE GENOMIC DNA]</scope>
    <source>
        <strain evidence="5 6">JCM 13023</strain>
    </source>
</reference>
<dbReference type="SMART" id="SM00345">
    <property type="entry name" value="HTH_GNTR"/>
    <property type="match status" value="1"/>
</dbReference>
<protein>
    <submittedName>
        <fullName evidence="5">GntR family transcriptional regulator</fullName>
    </submittedName>
</protein>
<dbReference type="Pfam" id="PF00392">
    <property type="entry name" value="GntR"/>
    <property type="match status" value="1"/>
</dbReference>
<keyword evidence="1" id="KW-0805">Transcription regulation</keyword>
<dbReference type="InterPro" id="IPR000524">
    <property type="entry name" value="Tscrpt_reg_HTH_GntR"/>
</dbReference>
<keyword evidence="3" id="KW-0804">Transcription</keyword>
<evidence type="ECO:0000259" key="4">
    <source>
        <dbReference type="PROSITE" id="PS50949"/>
    </source>
</evidence>
<accession>A0ABN1W4Q2</accession>
<keyword evidence="6" id="KW-1185">Reference proteome</keyword>
<evidence type="ECO:0000313" key="6">
    <source>
        <dbReference type="Proteomes" id="UP001500653"/>
    </source>
</evidence>
<dbReference type="SMART" id="SM00895">
    <property type="entry name" value="FCD"/>
    <property type="match status" value="1"/>
</dbReference>
<dbReference type="PROSITE" id="PS50949">
    <property type="entry name" value="HTH_GNTR"/>
    <property type="match status" value="1"/>
</dbReference>
<keyword evidence="2" id="KW-0238">DNA-binding</keyword>
<dbReference type="InterPro" id="IPR011711">
    <property type="entry name" value="GntR_C"/>
</dbReference>
<gene>
    <name evidence="5" type="ORF">GCM10009676_18270</name>
</gene>
<organism evidence="5 6">
    <name type="scientific">Prauserella halophila</name>
    <dbReference type="NCBI Taxonomy" id="185641"/>
    <lineage>
        <taxon>Bacteria</taxon>
        <taxon>Bacillati</taxon>
        <taxon>Actinomycetota</taxon>
        <taxon>Actinomycetes</taxon>
        <taxon>Pseudonocardiales</taxon>
        <taxon>Pseudonocardiaceae</taxon>
        <taxon>Prauserella</taxon>
    </lineage>
</organism>
<dbReference type="Gene3D" id="1.20.120.530">
    <property type="entry name" value="GntR ligand-binding domain-like"/>
    <property type="match status" value="1"/>
</dbReference>
<name>A0ABN1W4Q2_9PSEU</name>
<evidence type="ECO:0000256" key="1">
    <source>
        <dbReference type="ARBA" id="ARBA00023015"/>
    </source>
</evidence>
<evidence type="ECO:0000313" key="5">
    <source>
        <dbReference type="EMBL" id="GAA1234810.1"/>
    </source>
</evidence>
<dbReference type="Gene3D" id="1.10.10.10">
    <property type="entry name" value="Winged helix-like DNA-binding domain superfamily/Winged helix DNA-binding domain"/>
    <property type="match status" value="1"/>
</dbReference>
<dbReference type="PANTHER" id="PTHR43537">
    <property type="entry name" value="TRANSCRIPTIONAL REGULATOR, GNTR FAMILY"/>
    <property type="match status" value="1"/>
</dbReference>
<dbReference type="SUPFAM" id="SSF46785">
    <property type="entry name" value="Winged helix' DNA-binding domain"/>
    <property type="match status" value="1"/>
</dbReference>
<dbReference type="InterPro" id="IPR036390">
    <property type="entry name" value="WH_DNA-bd_sf"/>
</dbReference>
<feature type="domain" description="HTH gntR-type" evidence="4">
    <location>
        <begin position="8"/>
        <end position="76"/>
    </location>
</feature>
<proteinExistence type="predicted"/>
<dbReference type="InterPro" id="IPR036388">
    <property type="entry name" value="WH-like_DNA-bd_sf"/>
</dbReference>
<sequence>MRGFVNKHSQVDSVYEQLRAEILDGSLQQGFDLNERAVASLVGTSRTPVREAVARLVKDGLAERRNRRTQVTVWDDERVGQLYEMRTMLETKACSLAAMRRSENAIMRIRGAAAQQRDVPEATPLLRRDLNYQFHEEIWNACGNPFLLEANQKYGVQSMCIAPTTLRSDARWHVSLEEHEEIVRAIETNDAHAAAESMRKHLESALREREGRGC</sequence>
<dbReference type="Proteomes" id="UP001500653">
    <property type="component" value="Unassembled WGS sequence"/>
</dbReference>
<dbReference type="Pfam" id="PF07729">
    <property type="entry name" value="FCD"/>
    <property type="match status" value="1"/>
</dbReference>